<evidence type="ECO:0000256" key="1">
    <source>
        <dbReference type="SAM" id="Phobius"/>
    </source>
</evidence>
<dbReference type="InterPro" id="IPR007403">
    <property type="entry name" value="DUF456"/>
</dbReference>
<protein>
    <submittedName>
        <fullName evidence="2">DUF456 domain-containing protein</fullName>
    </submittedName>
</protein>
<feature type="transmembrane region" description="Helical" evidence="1">
    <location>
        <begin position="88"/>
        <end position="117"/>
    </location>
</feature>
<sequence length="168" mass="17387">MDDIAADVWLVLPPLLILVGLFGIVVPVLPGMLLIVAGMLTFALVEQSVLGWVLLALTVLVAGTGQVLQYLVPGRRMRERGVRTSTLVLAVALAIVGFFVIPVVGALVGFVGGIWLVETGRGAARGEAWRRTRHAVVAVAQSIGIELVAGLSIAGLYVVGAVIGATTG</sequence>
<gene>
    <name evidence="2" type="ORF">KC207_07330</name>
</gene>
<evidence type="ECO:0000313" key="3">
    <source>
        <dbReference type="Proteomes" id="UP000677016"/>
    </source>
</evidence>
<dbReference type="EMBL" id="JAGSNF010000009">
    <property type="protein sequence ID" value="MBR7743100.1"/>
    <property type="molecule type" value="Genomic_DNA"/>
</dbReference>
<organism evidence="2 3">
    <name type="scientific">Phycicoccus avicenniae</name>
    <dbReference type="NCBI Taxonomy" id="2828860"/>
    <lineage>
        <taxon>Bacteria</taxon>
        <taxon>Bacillati</taxon>
        <taxon>Actinomycetota</taxon>
        <taxon>Actinomycetes</taxon>
        <taxon>Micrococcales</taxon>
        <taxon>Intrasporangiaceae</taxon>
        <taxon>Phycicoccus</taxon>
    </lineage>
</organism>
<feature type="transmembrane region" description="Helical" evidence="1">
    <location>
        <begin position="15"/>
        <end position="37"/>
    </location>
</feature>
<dbReference type="Pfam" id="PF04306">
    <property type="entry name" value="DUF456"/>
    <property type="match status" value="1"/>
</dbReference>
<evidence type="ECO:0000313" key="2">
    <source>
        <dbReference type="EMBL" id="MBR7743100.1"/>
    </source>
</evidence>
<keyword evidence="3" id="KW-1185">Reference proteome</keyword>
<dbReference type="Proteomes" id="UP000677016">
    <property type="component" value="Unassembled WGS sequence"/>
</dbReference>
<name>A0A941D936_9MICO</name>
<dbReference type="AlphaFoldDB" id="A0A941D936"/>
<dbReference type="RefSeq" id="WP_211602364.1">
    <property type="nucleotide sequence ID" value="NZ_JAGSNF010000009.1"/>
</dbReference>
<feature type="transmembrane region" description="Helical" evidence="1">
    <location>
        <begin position="49"/>
        <end position="68"/>
    </location>
</feature>
<keyword evidence="1" id="KW-1133">Transmembrane helix</keyword>
<keyword evidence="1" id="KW-0472">Membrane</keyword>
<reference evidence="2" key="1">
    <citation type="submission" date="2021-04" db="EMBL/GenBank/DDBJ databases">
        <title>Phycicoccus avicenniae sp. nov., a novel endophytic actinomycetes isolated from branch of Avicennia mariana.</title>
        <authorList>
            <person name="Tuo L."/>
        </authorList>
    </citation>
    <scope>NUCLEOTIDE SEQUENCE</scope>
    <source>
        <strain evidence="2">BSK3Z-2</strain>
    </source>
</reference>
<proteinExistence type="predicted"/>
<comment type="caution">
    <text evidence="2">The sequence shown here is derived from an EMBL/GenBank/DDBJ whole genome shotgun (WGS) entry which is preliminary data.</text>
</comment>
<accession>A0A941D936</accession>
<keyword evidence="1" id="KW-0812">Transmembrane</keyword>
<feature type="transmembrane region" description="Helical" evidence="1">
    <location>
        <begin position="138"/>
        <end position="163"/>
    </location>
</feature>